<dbReference type="GO" id="GO:0004497">
    <property type="term" value="F:monooxygenase activity"/>
    <property type="evidence" value="ECO:0007669"/>
    <property type="project" value="UniProtKB-KW"/>
</dbReference>
<comment type="caution">
    <text evidence="2">The sequence shown here is derived from an EMBL/GenBank/DDBJ whole genome shotgun (WGS) entry which is preliminary data.</text>
</comment>
<dbReference type="EMBL" id="JACDQQ010000034">
    <property type="protein sequence ID" value="MBA0083418.1"/>
    <property type="molecule type" value="Genomic_DNA"/>
</dbReference>
<dbReference type="Proteomes" id="UP000567293">
    <property type="component" value="Unassembled WGS sequence"/>
</dbReference>
<evidence type="ECO:0000259" key="1">
    <source>
        <dbReference type="Pfam" id="PF01494"/>
    </source>
</evidence>
<dbReference type="SUPFAM" id="SSF51905">
    <property type="entry name" value="FAD/NAD(P)-binding domain"/>
    <property type="match status" value="1"/>
</dbReference>
<accession>A0A7V8NLA9</accession>
<dbReference type="Pfam" id="PF01494">
    <property type="entry name" value="FAD_binding_3"/>
    <property type="match status" value="1"/>
</dbReference>
<dbReference type="InterPro" id="IPR002938">
    <property type="entry name" value="FAD-bd"/>
</dbReference>
<proteinExistence type="predicted"/>
<protein>
    <submittedName>
        <fullName evidence="2">FAD-dependent monooxygenase</fullName>
    </submittedName>
</protein>
<dbReference type="GO" id="GO:0071949">
    <property type="term" value="F:FAD binding"/>
    <property type="evidence" value="ECO:0007669"/>
    <property type="project" value="InterPro"/>
</dbReference>
<gene>
    <name evidence="2" type="ORF">HRJ53_00320</name>
</gene>
<dbReference type="InterPro" id="IPR036188">
    <property type="entry name" value="FAD/NAD-bd_sf"/>
</dbReference>
<keyword evidence="3" id="KW-1185">Reference proteome</keyword>
<sequence>MVERAKQCGVRLLWKAPATAILADGAVVGGKTVHAKWIVGADGADSRVRAWSGLEASVDRKMRFAQRRQYGAMLLRDGTEVSWGRKIQAYVTPLALDETCVVMISRDPFINFEQALGEFPRLSGSLRNGEISTKAL</sequence>
<keyword evidence="2" id="KW-0560">Oxidoreductase</keyword>
<evidence type="ECO:0000313" key="3">
    <source>
        <dbReference type="Proteomes" id="UP000567293"/>
    </source>
</evidence>
<reference evidence="2" key="1">
    <citation type="submission" date="2020-06" db="EMBL/GenBank/DDBJ databases">
        <title>Legume-microbial interactions unlock mineral nutrients during tropical forest succession.</title>
        <authorList>
            <person name="Epihov D.Z."/>
        </authorList>
    </citation>
    <scope>NUCLEOTIDE SEQUENCE [LARGE SCALE GENOMIC DNA]</scope>
    <source>
        <strain evidence="2">Pan2503</strain>
    </source>
</reference>
<keyword evidence="2" id="KW-0503">Monooxygenase</keyword>
<dbReference type="Gene3D" id="3.50.50.60">
    <property type="entry name" value="FAD/NAD(P)-binding domain"/>
    <property type="match status" value="1"/>
</dbReference>
<dbReference type="AlphaFoldDB" id="A0A7V8NLA9"/>
<feature type="domain" description="FAD-binding" evidence="1">
    <location>
        <begin position="19"/>
        <end position="61"/>
    </location>
</feature>
<evidence type="ECO:0000313" key="2">
    <source>
        <dbReference type="EMBL" id="MBA0083418.1"/>
    </source>
</evidence>
<organism evidence="2 3">
    <name type="scientific">Candidatus Acidiferrum panamense</name>
    <dbReference type="NCBI Taxonomy" id="2741543"/>
    <lineage>
        <taxon>Bacteria</taxon>
        <taxon>Pseudomonadati</taxon>
        <taxon>Acidobacteriota</taxon>
        <taxon>Terriglobia</taxon>
        <taxon>Candidatus Acidiferrales</taxon>
        <taxon>Candidatus Acidiferrum</taxon>
    </lineage>
</organism>
<name>A0A7V8NLA9_9BACT</name>